<evidence type="ECO:0000256" key="1">
    <source>
        <dbReference type="SAM" id="Phobius"/>
    </source>
</evidence>
<reference evidence="2 3" key="1">
    <citation type="submission" date="2022-12" db="EMBL/GenBank/DDBJ databases">
        <title>Draft genome sequence of Paenibacillus sp. dW9.</title>
        <authorList>
            <person name="Choi E.-W."/>
            <person name="Kim D.-U."/>
        </authorList>
    </citation>
    <scope>NUCLEOTIDE SEQUENCE [LARGE SCALE GENOMIC DNA]</scope>
    <source>
        <strain evidence="3">dW9</strain>
    </source>
</reference>
<dbReference type="RefSeq" id="WP_269879908.1">
    <property type="nucleotide sequence ID" value="NZ_JAQAGZ010000002.1"/>
</dbReference>
<accession>A0ABT4Q493</accession>
<comment type="caution">
    <text evidence="2">The sequence shown here is derived from an EMBL/GenBank/DDBJ whole genome shotgun (WGS) entry which is preliminary data.</text>
</comment>
<protein>
    <submittedName>
        <fullName evidence="2">Uncharacterized protein</fullName>
    </submittedName>
</protein>
<evidence type="ECO:0000313" key="3">
    <source>
        <dbReference type="Proteomes" id="UP001527882"/>
    </source>
</evidence>
<proteinExistence type="predicted"/>
<feature type="transmembrane region" description="Helical" evidence="1">
    <location>
        <begin position="31"/>
        <end position="49"/>
    </location>
</feature>
<dbReference type="Proteomes" id="UP001527882">
    <property type="component" value="Unassembled WGS sequence"/>
</dbReference>
<evidence type="ECO:0000313" key="2">
    <source>
        <dbReference type="EMBL" id="MCZ8511510.1"/>
    </source>
</evidence>
<dbReference type="EMBL" id="JAQAGZ010000002">
    <property type="protein sequence ID" value="MCZ8511510.1"/>
    <property type="molecule type" value="Genomic_DNA"/>
</dbReference>
<name>A0ABT4Q493_9BACL</name>
<organism evidence="2 3">
    <name type="scientific">Paenibacillus gyeongsangnamensis</name>
    <dbReference type="NCBI Taxonomy" id="3388067"/>
    <lineage>
        <taxon>Bacteria</taxon>
        <taxon>Bacillati</taxon>
        <taxon>Bacillota</taxon>
        <taxon>Bacilli</taxon>
        <taxon>Bacillales</taxon>
        <taxon>Paenibacillaceae</taxon>
        <taxon>Paenibacillus</taxon>
    </lineage>
</organism>
<keyword evidence="1" id="KW-0472">Membrane</keyword>
<sequence>MKFFFILLIIIFVMMKEIPQMIRGRNYKELIIYSILLLLGTTYVIDLVYHLHLPNPTKGITSIFRPFTIWLEHRLL</sequence>
<keyword evidence="1" id="KW-1133">Transmembrane helix</keyword>
<keyword evidence="3" id="KW-1185">Reference proteome</keyword>
<gene>
    <name evidence="2" type="ORF">O9H85_03485</name>
</gene>
<keyword evidence="1" id="KW-0812">Transmembrane</keyword>